<dbReference type="InterPro" id="IPR029052">
    <property type="entry name" value="Metallo-depent_PP-like"/>
</dbReference>
<dbReference type="Gene3D" id="3.60.21.10">
    <property type="match status" value="1"/>
</dbReference>
<gene>
    <name evidence="1" type="ORF">HHL28_02215</name>
</gene>
<dbReference type="KEGG" id="acru:HHL28_02215"/>
<dbReference type="AlphaFoldDB" id="A0A858R3V3"/>
<sequence>MSEDQKFALLGRPRRIWAVAAIHGEADRLAALHDDIGTRFLPGDRLVYLGNMVGRGGGVRATVDELLAFRRHLLSIRSVIPTDIVYLRGGQEEMWQKLLQLQFAPNPVAVLQWMLGQGIDATLAAYGGDPQQGLAAARDGAVSLTRWTNQLRAAQRAAPGHDNLFTALRRAAYTSDPDGHPTALLFVNAGLDVSKPLALQGDSFWWGGASFPRIAEPYGEVVRVVRGYDPTHAGTGPVVGPHTVSLDGGTGFGGRLACGCFAPDGTILELVEV</sequence>
<dbReference type="Proteomes" id="UP000501891">
    <property type="component" value="Chromosome"/>
</dbReference>
<evidence type="ECO:0000313" key="1">
    <source>
        <dbReference type="EMBL" id="QJE72075.1"/>
    </source>
</evidence>
<accession>A0A858R3V3</accession>
<reference evidence="1" key="1">
    <citation type="submission" date="2020-04" db="EMBL/GenBank/DDBJ databases">
        <title>A desert anoxygenic phototrophic bacterium fixes CO2 using RubisCO under aerobic conditions.</title>
        <authorList>
            <person name="Tang K."/>
        </authorList>
    </citation>
    <scope>NUCLEOTIDE SEQUENCE [LARGE SCALE GENOMIC DNA]</scope>
    <source>
        <strain evidence="1">MIMtkB3</strain>
    </source>
</reference>
<evidence type="ECO:0000313" key="2">
    <source>
        <dbReference type="Proteomes" id="UP000501891"/>
    </source>
</evidence>
<proteinExistence type="predicted"/>
<evidence type="ECO:0008006" key="3">
    <source>
        <dbReference type="Google" id="ProtNLM"/>
    </source>
</evidence>
<keyword evidence="2" id="KW-1185">Reference proteome</keyword>
<dbReference type="SUPFAM" id="SSF56300">
    <property type="entry name" value="Metallo-dependent phosphatases"/>
    <property type="match status" value="1"/>
</dbReference>
<organism evidence="1 2">
    <name type="scientific">Aerophototrophica crusticola</name>
    <dbReference type="NCBI Taxonomy" id="1709002"/>
    <lineage>
        <taxon>Bacteria</taxon>
        <taxon>Pseudomonadati</taxon>
        <taxon>Pseudomonadota</taxon>
        <taxon>Alphaproteobacteria</taxon>
        <taxon>Rhodospirillales</taxon>
        <taxon>Rhodospirillaceae</taxon>
        <taxon>Aerophototrophica</taxon>
    </lineage>
</organism>
<name>A0A858R3V3_9PROT</name>
<dbReference type="EMBL" id="CP051775">
    <property type="protein sequence ID" value="QJE72075.1"/>
    <property type="molecule type" value="Genomic_DNA"/>
</dbReference>
<protein>
    <recommendedName>
        <fullName evidence="3">Serine/threonine protein phosphatase</fullName>
    </recommendedName>
</protein>